<evidence type="ECO:0000313" key="2">
    <source>
        <dbReference type="RefSeq" id="XP_028138233.1"/>
    </source>
</evidence>
<sequence length="148" mass="17531">MECGQLFTSFDEFKNILKEYEKDKRQKFVIKGSRSIKIAEKILNRKLKEDLKYYEIQYICVHGGAVRRRGKGIRKTRTYKMNCPALIKLRATKTGDFLQIKQLVEKHENHEMSEVSVICIFFCILLYRTIASCKKNSDFTFSRRFESP</sequence>
<name>A0A6P7FZG6_DIAVI</name>
<protein>
    <submittedName>
        <fullName evidence="2">Uncharacterized protein LOC114332612</fullName>
    </submittedName>
</protein>
<dbReference type="AlphaFoldDB" id="A0A6P7FZG6"/>
<feature type="domain" description="ZSWIM3 N-terminal" evidence="1">
    <location>
        <begin position="1"/>
        <end position="109"/>
    </location>
</feature>
<organism evidence="2">
    <name type="scientific">Diabrotica virgifera virgifera</name>
    <name type="common">western corn rootworm</name>
    <dbReference type="NCBI Taxonomy" id="50390"/>
    <lineage>
        <taxon>Eukaryota</taxon>
        <taxon>Metazoa</taxon>
        <taxon>Ecdysozoa</taxon>
        <taxon>Arthropoda</taxon>
        <taxon>Hexapoda</taxon>
        <taxon>Insecta</taxon>
        <taxon>Pterygota</taxon>
        <taxon>Neoptera</taxon>
        <taxon>Endopterygota</taxon>
        <taxon>Coleoptera</taxon>
        <taxon>Polyphaga</taxon>
        <taxon>Cucujiformia</taxon>
        <taxon>Chrysomeloidea</taxon>
        <taxon>Chrysomelidae</taxon>
        <taxon>Galerucinae</taxon>
        <taxon>Diabroticina</taxon>
        <taxon>Diabroticites</taxon>
        <taxon>Diabrotica</taxon>
    </lineage>
</organism>
<dbReference type="PANTHER" id="PTHR31569">
    <property type="entry name" value="SWIM-TYPE DOMAIN-CONTAINING PROTEIN"/>
    <property type="match status" value="1"/>
</dbReference>
<dbReference type="Pfam" id="PF21599">
    <property type="entry name" value="ZSWIM3_N"/>
    <property type="match status" value="1"/>
</dbReference>
<proteinExistence type="predicted"/>
<dbReference type="InParanoid" id="A0A6P7FZG6"/>
<evidence type="ECO:0000259" key="1">
    <source>
        <dbReference type="Pfam" id="PF21599"/>
    </source>
</evidence>
<accession>A0A6P7FZG6</accession>
<dbReference type="InterPro" id="IPR048325">
    <property type="entry name" value="ZSWIM3_N"/>
</dbReference>
<dbReference type="PANTHER" id="PTHR31569:SF4">
    <property type="entry name" value="SWIM-TYPE DOMAIN-CONTAINING PROTEIN"/>
    <property type="match status" value="1"/>
</dbReference>
<dbReference type="RefSeq" id="XP_028138233.1">
    <property type="nucleotide sequence ID" value="XM_028282432.1"/>
</dbReference>
<gene>
    <name evidence="2" type="primary">LOC114332612</name>
</gene>
<reference evidence="2" key="1">
    <citation type="submission" date="2025-08" db="UniProtKB">
        <authorList>
            <consortium name="RefSeq"/>
        </authorList>
    </citation>
    <scope>IDENTIFICATION</scope>
    <source>
        <tissue evidence="2">Whole insect</tissue>
    </source>
</reference>
<dbReference type="InterPro" id="IPR052579">
    <property type="entry name" value="Zinc_finger_SWIM"/>
</dbReference>